<evidence type="ECO:0000256" key="1">
    <source>
        <dbReference type="SAM" id="Phobius"/>
    </source>
</evidence>
<protein>
    <submittedName>
        <fullName evidence="2">Uncharacterized protein</fullName>
    </submittedName>
</protein>
<evidence type="ECO:0000313" key="2">
    <source>
        <dbReference type="EMBL" id="MXU91647.1"/>
    </source>
</evidence>
<reference evidence="2" key="1">
    <citation type="submission" date="2019-12" db="EMBL/GenBank/DDBJ databases">
        <title>An insight into the sialome of adult female Ixodes ricinus ticks feeding for 6 days.</title>
        <authorList>
            <person name="Perner J."/>
            <person name="Ribeiro J.M.C."/>
        </authorList>
    </citation>
    <scope>NUCLEOTIDE SEQUENCE</scope>
    <source>
        <strain evidence="2">Semi-engorged</strain>
        <tissue evidence="2">Salivary glands</tissue>
    </source>
</reference>
<keyword evidence="1" id="KW-0812">Transmembrane</keyword>
<organism evidence="2">
    <name type="scientific">Ixodes ricinus</name>
    <name type="common">Common tick</name>
    <name type="synonym">Acarus ricinus</name>
    <dbReference type="NCBI Taxonomy" id="34613"/>
    <lineage>
        <taxon>Eukaryota</taxon>
        <taxon>Metazoa</taxon>
        <taxon>Ecdysozoa</taxon>
        <taxon>Arthropoda</taxon>
        <taxon>Chelicerata</taxon>
        <taxon>Arachnida</taxon>
        <taxon>Acari</taxon>
        <taxon>Parasitiformes</taxon>
        <taxon>Ixodida</taxon>
        <taxon>Ixodoidea</taxon>
        <taxon>Ixodidae</taxon>
        <taxon>Ixodinae</taxon>
        <taxon>Ixodes</taxon>
    </lineage>
</organism>
<keyword evidence="1" id="KW-0472">Membrane</keyword>
<sequence length="124" mass="14920">MWYRVAIWHCSLIWCSIVPTGSPVSVFFWYHVEWGRPRTRRRPYKTKFEHVVKLVLGNPKTVGCQTSWSCENRGTLGLNVMGNVVLHAFIRDWWAEDLRKLVDNVLPWSVHFRSWERRTERRHL</sequence>
<feature type="transmembrane region" description="Helical" evidence="1">
    <location>
        <begin position="6"/>
        <end position="32"/>
    </location>
</feature>
<proteinExistence type="predicted"/>
<keyword evidence="1" id="KW-1133">Transmembrane helix</keyword>
<accession>A0A6B0UP89</accession>
<dbReference type="AlphaFoldDB" id="A0A6B0UP89"/>
<name>A0A6B0UP89_IXORI</name>
<dbReference type="EMBL" id="GIFC01009564">
    <property type="protein sequence ID" value="MXU91647.1"/>
    <property type="molecule type" value="Transcribed_RNA"/>
</dbReference>